<dbReference type="RefSeq" id="WP_207880583.1">
    <property type="nucleotide sequence ID" value="NZ_JAFVMF010000006.1"/>
</dbReference>
<comment type="caution">
    <text evidence="2">The sequence shown here is derived from an EMBL/GenBank/DDBJ whole genome shotgun (WGS) entry which is preliminary data.</text>
</comment>
<dbReference type="Gene3D" id="3.30.70.2970">
    <property type="entry name" value="Protein of unknown function (DUF541), domain 2"/>
    <property type="match status" value="1"/>
</dbReference>
<dbReference type="Gene3D" id="3.30.110.170">
    <property type="entry name" value="Protein of unknown function (DUF541), domain 1"/>
    <property type="match status" value="1"/>
</dbReference>
<keyword evidence="3" id="KW-1185">Reference proteome</keyword>
<reference evidence="2 3" key="1">
    <citation type="submission" date="2021-03" db="EMBL/GenBank/DDBJ databases">
        <title>The complete genome sequence of Acetobacter sacchari TBRC 11175.</title>
        <authorList>
            <person name="Charoenyingcharoen P."/>
            <person name="Yukphan P."/>
        </authorList>
    </citation>
    <scope>NUCLEOTIDE SEQUENCE [LARGE SCALE GENOMIC DNA]</scope>
    <source>
        <strain evidence="2 3">TBRC 11175</strain>
    </source>
</reference>
<proteinExistence type="predicted"/>
<keyword evidence="1" id="KW-0732">Signal</keyword>
<evidence type="ECO:0000313" key="3">
    <source>
        <dbReference type="Proteomes" id="UP000664771"/>
    </source>
</evidence>
<gene>
    <name evidence="2" type="ORF">J2D73_06545</name>
</gene>
<accession>A0ABS3LU64</accession>
<feature type="chain" id="PRO_5046738482" evidence="1">
    <location>
        <begin position="38"/>
        <end position="240"/>
    </location>
</feature>
<dbReference type="PANTHER" id="PTHR34387">
    <property type="entry name" value="SLR1258 PROTEIN"/>
    <property type="match status" value="1"/>
</dbReference>
<dbReference type="Proteomes" id="UP000664771">
    <property type="component" value="Unassembled WGS sequence"/>
</dbReference>
<dbReference type="InterPro" id="IPR052022">
    <property type="entry name" value="26kDa_periplasmic_antigen"/>
</dbReference>
<dbReference type="PANTHER" id="PTHR34387:SF1">
    <property type="entry name" value="PERIPLASMIC IMMUNOGENIC PROTEIN"/>
    <property type="match status" value="1"/>
</dbReference>
<feature type="signal peptide" evidence="1">
    <location>
        <begin position="1"/>
        <end position="37"/>
    </location>
</feature>
<evidence type="ECO:0000256" key="1">
    <source>
        <dbReference type="SAM" id="SignalP"/>
    </source>
</evidence>
<name>A0ABS3LU64_9PROT</name>
<dbReference type="Pfam" id="PF04402">
    <property type="entry name" value="SIMPL"/>
    <property type="match status" value="1"/>
</dbReference>
<dbReference type="InterPro" id="IPR007497">
    <property type="entry name" value="SIMPL/DUF541"/>
</dbReference>
<evidence type="ECO:0000313" key="2">
    <source>
        <dbReference type="EMBL" id="MBO1359455.1"/>
    </source>
</evidence>
<dbReference type="EMBL" id="JAFVMF010000006">
    <property type="protein sequence ID" value="MBO1359455.1"/>
    <property type="molecule type" value="Genomic_DNA"/>
</dbReference>
<organism evidence="2 3">
    <name type="scientific">Acetobacter sacchari</name>
    <dbReference type="NCBI Taxonomy" id="2661687"/>
    <lineage>
        <taxon>Bacteria</taxon>
        <taxon>Pseudomonadati</taxon>
        <taxon>Pseudomonadota</taxon>
        <taxon>Alphaproteobacteria</taxon>
        <taxon>Acetobacterales</taxon>
        <taxon>Acetobacteraceae</taxon>
        <taxon>Acetobacter</taxon>
    </lineage>
</organism>
<sequence>MINLENKLIIQRIFTKKYTIAMVGCALAFAGTAPAQAETTAAGTQLELTGTGTVDASPDRLTATLVARGVAPDATTAQSRANDIVRKAMAAIASVDGVKGAAGSYSVSPPGANDAAKSWEARQTIHVVASGADSLLPLVGHLQAQGLLLDGLGWSLSSAREKELSKQATKLALDDMREKARDAATDLGMKVASIAEISLETPFGPRPVMLMAARMVSAPTSTPEEQHVSVTARAKIILGQ</sequence>
<protein>
    <submittedName>
        <fullName evidence="2">SIMPL domain-containing protein</fullName>
    </submittedName>
</protein>